<dbReference type="PANTHER" id="PTHR10655">
    <property type="entry name" value="LYSOPHOSPHOLIPASE-RELATED"/>
    <property type="match status" value="1"/>
</dbReference>
<dbReference type="Proteomes" id="UP000290975">
    <property type="component" value="Unassembled WGS sequence"/>
</dbReference>
<dbReference type="InterPro" id="IPR003140">
    <property type="entry name" value="PLipase/COase/thioEstase"/>
</dbReference>
<name>A0A401J2Q0_SPHXE</name>
<evidence type="ECO:0000313" key="4">
    <source>
        <dbReference type="EMBL" id="GBH30919.1"/>
    </source>
</evidence>
<feature type="domain" description="Phospholipase/carboxylesterase/thioesterase" evidence="3">
    <location>
        <begin position="13"/>
        <end position="181"/>
    </location>
</feature>
<keyword evidence="5" id="KW-1185">Reference proteome</keyword>
<dbReference type="GO" id="GO:0016787">
    <property type="term" value="F:hydrolase activity"/>
    <property type="evidence" value="ECO:0007669"/>
    <property type="project" value="UniProtKB-KW"/>
</dbReference>
<accession>A0A401J2Q0</accession>
<dbReference type="InterPro" id="IPR050565">
    <property type="entry name" value="LYPA1-2/EST-like"/>
</dbReference>
<evidence type="ECO:0000256" key="2">
    <source>
        <dbReference type="ARBA" id="ARBA00022801"/>
    </source>
</evidence>
<gene>
    <name evidence="4" type="ORF">MBESOW_P2175</name>
</gene>
<dbReference type="SUPFAM" id="SSF53474">
    <property type="entry name" value="alpha/beta-Hydrolases"/>
    <property type="match status" value="1"/>
</dbReference>
<reference evidence="4 5" key="1">
    <citation type="submission" date="2014-12" db="EMBL/GenBank/DDBJ databases">
        <title>Whole genome sequencing of Sphingobium xenophagum OW59.</title>
        <authorList>
            <person name="Ohta Y."/>
            <person name="Nishi S."/>
            <person name="Hatada Y."/>
        </authorList>
    </citation>
    <scope>NUCLEOTIDE SEQUENCE [LARGE SCALE GENOMIC DNA]</scope>
    <source>
        <strain evidence="4 5">OW59</strain>
    </source>
</reference>
<dbReference type="EMBL" id="BBQY01000008">
    <property type="protein sequence ID" value="GBH30919.1"/>
    <property type="molecule type" value="Genomic_DNA"/>
</dbReference>
<keyword evidence="2" id="KW-0378">Hydrolase</keyword>
<dbReference type="Pfam" id="PF02230">
    <property type="entry name" value="Abhydrolase_2"/>
    <property type="match status" value="1"/>
</dbReference>
<dbReference type="PANTHER" id="PTHR10655:SF17">
    <property type="entry name" value="LYSOPHOSPHOLIPASE-LIKE PROTEIN 1"/>
    <property type="match status" value="1"/>
</dbReference>
<dbReference type="RefSeq" id="WP_239018963.1">
    <property type="nucleotide sequence ID" value="NZ_BBQY01000008.1"/>
</dbReference>
<comment type="similarity">
    <text evidence="1">Belongs to the AB hydrolase superfamily. AB hydrolase 2 family.</text>
</comment>
<organism evidence="4 5">
    <name type="scientific">Sphingobium xenophagum</name>
    <dbReference type="NCBI Taxonomy" id="121428"/>
    <lineage>
        <taxon>Bacteria</taxon>
        <taxon>Pseudomonadati</taxon>
        <taxon>Pseudomonadota</taxon>
        <taxon>Alphaproteobacteria</taxon>
        <taxon>Sphingomonadales</taxon>
        <taxon>Sphingomonadaceae</taxon>
        <taxon>Sphingobium</taxon>
    </lineage>
</organism>
<protein>
    <submittedName>
        <fullName evidence="4">Phospholipase/carboxylesterase</fullName>
    </submittedName>
</protein>
<sequence length="193" mass="20401">MLEGPRLNPLSGSKPEATVKLIHGYGSNGEDLISLAAMMQPWLPYAVFVAPNAPSLLPQMAAAHQWWPIETFSMAERAAGAAAAAPALDDFISVELKKAGLTSDRLLLVGFSQGTMMALHVGLRRPETVAGIVGISGMLVAPESLEADIRSRPPVLLIHGTQDDVVPFRSMELASSALAAVGRLLLRQVSAIV</sequence>
<evidence type="ECO:0000259" key="3">
    <source>
        <dbReference type="Pfam" id="PF02230"/>
    </source>
</evidence>
<evidence type="ECO:0000256" key="1">
    <source>
        <dbReference type="ARBA" id="ARBA00006499"/>
    </source>
</evidence>
<proteinExistence type="inferred from homology"/>
<dbReference type="AlphaFoldDB" id="A0A401J2Q0"/>
<evidence type="ECO:0000313" key="5">
    <source>
        <dbReference type="Proteomes" id="UP000290975"/>
    </source>
</evidence>
<comment type="caution">
    <text evidence="4">The sequence shown here is derived from an EMBL/GenBank/DDBJ whole genome shotgun (WGS) entry which is preliminary data.</text>
</comment>
<dbReference type="Gene3D" id="3.40.50.1820">
    <property type="entry name" value="alpha/beta hydrolase"/>
    <property type="match status" value="1"/>
</dbReference>
<dbReference type="InterPro" id="IPR029058">
    <property type="entry name" value="AB_hydrolase_fold"/>
</dbReference>